<dbReference type="PIRSF" id="PIRSF018968">
    <property type="entry name" value="ABC_permease_BceB"/>
    <property type="match status" value="1"/>
</dbReference>
<comment type="subcellular location">
    <subcellularLocation>
        <location evidence="1 6">Cell membrane</location>
        <topology evidence="1 6">Multi-pass membrane protein</topology>
    </subcellularLocation>
</comment>
<evidence type="ECO:0000313" key="9">
    <source>
        <dbReference type="Proteomes" id="UP000318521"/>
    </source>
</evidence>
<dbReference type="OrthoDB" id="1705903at2"/>
<dbReference type="PANTHER" id="PTHR46795:SF3">
    <property type="entry name" value="ABC TRANSPORTER PERMEASE"/>
    <property type="match status" value="1"/>
</dbReference>
<reference evidence="8 9" key="1">
    <citation type="submission" date="2019-07" db="EMBL/GenBank/DDBJ databases">
        <authorList>
            <person name="Park Y.J."/>
            <person name="Jeong S.E."/>
            <person name="Jung H.S."/>
        </authorList>
    </citation>
    <scope>NUCLEOTIDE SEQUENCE [LARGE SCALE GENOMIC DNA]</scope>
    <source>
        <strain evidence="9">P16(2019)</strain>
    </source>
</reference>
<comment type="caution">
    <text evidence="8">The sequence shown here is derived from an EMBL/GenBank/DDBJ whole genome shotgun (WGS) entry which is preliminary data.</text>
</comment>
<protein>
    <submittedName>
        <fullName evidence="8">ABC transporter permease</fullName>
    </submittedName>
</protein>
<dbReference type="InterPro" id="IPR003838">
    <property type="entry name" value="ABC3_permease_C"/>
</dbReference>
<sequence length="608" mass="69069">MLGKLAVSGIKSKVKDYIVLLAGLVMSISIFYMFQTLAWNKEFTSENAMINNIQLVFNVGSFLLAAVTFFYILYTNSFLLSLRQKEFGMYMLLGAKKRQIQRIMFIETFILGLISLVIGIGLGVGLAEVVGRLLMNQLDMTSTTYASFFVPAILITLAFYTVLFTINGIVNVIRLSKLQILELVHADLQIDVVPSQAKSRVISMIIGVISLAVGYFALINMGSLRELGLVTAPVATTLGTYLIFASLIPFVVNKLKNNKALNEKGIQSFTFAQLRFRINGLKNMLATVTMLIALGAGAISAGMAFQYNVTNMIDYGEIYDTTIFDANAEQQEILDSIDFNETNEYRYKVDDQYVYFLGEDLENQVPLVYESTDEIGTVPDMMRLEEELPEDTRGLAYEEIEWRYYWDPFLHGITEPNETEYGPVVLSADDYADIDEAEKMVFIGKTDEFTEYLPEWQQLDDIQQDRYQTDFYFSKIINYEMLNSLSNGTVFMGFFLGIAFLAMMASCLMFKVLSGATKDIGRYQMLRKIGVRQSKLSGSVYKELFFIFLFPGIFGIVHVLVGMNLFSFILLEPYYRIWLPILLFIGIYTVYYLITVNLYKGIVMPKEM</sequence>
<evidence type="ECO:0000256" key="4">
    <source>
        <dbReference type="ARBA" id="ARBA00022989"/>
    </source>
</evidence>
<gene>
    <name evidence="8" type="ORF">FN960_03570</name>
</gene>
<comment type="similarity">
    <text evidence="6">Belongs to the ABC-4 integral membrane protein family.</text>
</comment>
<evidence type="ECO:0000259" key="7">
    <source>
        <dbReference type="Pfam" id="PF02687"/>
    </source>
</evidence>
<feature type="transmembrane region" description="Helical" evidence="6">
    <location>
        <begin position="17"/>
        <end position="35"/>
    </location>
</feature>
<dbReference type="Proteomes" id="UP000318521">
    <property type="component" value="Unassembled WGS sequence"/>
</dbReference>
<evidence type="ECO:0000256" key="5">
    <source>
        <dbReference type="ARBA" id="ARBA00023136"/>
    </source>
</evidence>
<keyword evidence="5 6" id="KW-0472">Membrane</keyword>
<feature type="transmembrane region" description="Helical" evidence="6">
    <location>
        <begin position="55"/>
        <end position="82"/>
    </location>
</feature>
<name>A0A554A1Q2_9BACI</name>
<feature type="transmembrane region" description="Helical" evidence="6">
    <location>
        <begin position="577"/>
        <end position="599"/>
    </location>
</feature>
<keyword evidence="6" id="KW-0813">Transport</keyword>
<dbReference type="GO" id="GO:0005886">
    <property type="term" value="C:plasma membrane"/>
    <property type="evidence" value="ECO:0007669"/>
    <property type="project" value="UniProtKB-SubCell"/>
</dbReference>
<feature type="transmembrane region" description="Helical" evidence="6">
    <location>
        <begin position="103"/>
        <end position="126"/>
    </location>
</feature>
<feature type="transmembrane region" description="Helical" evidence="6">
    <location>
        <begin position="201"/>
        <end position="221"/>
    </location>
</feature>
<evidence type="ECO:0000313" key="8">
    <source>
        <dbReference type="EMBL" id="TSB47613.1"/>
    </source>
</evidence>
<evidence type="ECO:0000256" key="1">
    <source>
        <dbReference type="ARBA" id="ARBA00004651"/>
    </source>
</evidence>
<keyword evidence="2 6" id="KW-1003">Cell membrane</keyword>
<feature type="transmembrane region" description="Helical" evidence="6">
    <location>
        <begin position="227"/>
        <end position="252"/>
    </location>
</feature>
<keyword evidence="4 6" id="KW-1133">Transmembrane helix</keyword>
<dbReference type="InterPro" id="IPR052536">
    <property type="entry name" value="ABC-4_Integral_Memb_Prot"/>
</dbReference>
<dbReference type="AlphaFoldDB" id="A0A554A1Q2"/>
<dbReference type="GO" id="GO:0055085">
    <property type="term" value="P:transmembrane transport"/>
    <property type="evidence" value="ECO:0007669"/>
    <property type="project" value="UniProtKB-UniRule"/>
</dbReference>
<proteinExistence type="inferred from homology"/>
<keyword evidence="3 6" id="KW-0812">Transmembrane</keyword>
<evidence type="ECO:0000256" key="6">
    <source>
        <dbReference type="PIRNR" id="PIRNR018968"/>
    </source>
</evidence>
<accession>A0A554A1Q2</accession>
<dbReference type="InterPro" id="IPR027022">
    <property type="entry name" value="ABC_permease_BceB-typ"/>
</dbReference>
<keyword evidence="9" id="KW-1185">Reference proteome</keyword>
<feature type="transmembrane region" description="Helical" evidence="6">
    <location>
        <begin position="146"/>
        <end position="170"/>
    </location>
</feature>
<feature type="domain" description="ABC3 transporter permease C-terminal" evidence="7">
    <location>
        <begin position="59"/>
        <end position="179"/>
    </location>
</feature>
<feature type="transmembrane region" description="Helical" evidence="6">
    <location>
        <begin position="544"/>
        <end position="571"/>
    </location>
</feature>
<feature type="transmembrane region" description="Helical" evidence="6">
    <location>
        <begin position="284"/>
        <end position="305"/>
    </location>
</feature>
<dbReference type="Pfam" id="PF02687">
    <property type="entry name" value="FtsX"/>
    <property type="match status" value="1"/>
</dbReference>
<evidence type="ECO:0000256" key="3">
    <source>
        <dbReference type="ARBA" id="ARBA00022692"/>
    </source>
</evidence>
<evidence type="ECO:0000256" key="2">
    <source>
        <dbReference type="ARBA" id="ARBA00022475"/>
    </source>
</evidence>
<dbReference type="RefSeq" id="WP_143847027.1">
    <property type="nucleotide sequence ID" value="NZ_VLXZ01000002.1"/>
</dbReference>
<organism evidence="8 9">
    <name type="scientific">Alkalicoccobacillus porphyridii</name>
    <dbReference type="NCBI Taxonomy" id="2597270"/>
    <lineage>
        <taxon>Bacteria</taxon>
        <taxon>Bacillati</taxon>
        <taxon>Bacillota</taxon>
        <taxon>Bacilli</taxon>
        <taxon>Bacillales</taxon>
        <taxon>Bacillaceae</taxon>
        <taxon>Alkalicoccobacillus</taxon>
    </lineage>
</organism>
<dbReference type="EMBL" id="VLXZ01000002">
    <property type="protein sequence ID" value="TSB47613.1"/>
    <property type="molecule type" value="Genomic_DNA"/>
</dbReference>
<feature type="transmembrane region" description="Helical" evidence="6">
    <location>
        <begin position="490"/>
        <end position="513"/>
    </location>
</feature>
<dbReference type="PANTHER" id="PTHR46795">
    <property type="entry name" value="ABC TRANSPORTER PERMEASE-RELATED-RELATED"/>
    <property type="match status" value="1"/>
</dbReference>